<keyword evidence="2" id="KW-0808">Transferase</keyword>
<dbReference type="STRING" id="1144275.COCOR_05608"/>
<reference evidence="3" key="2">
    <citation type="submission" date="2012-03" db="EMBL/GenBank/DDBJ databases">
        <title>Genome sequence of the fruiting myxobacterium Corallococcus coralloides DSM 2259.</title>
        <authorList>
            <person name="Huntley S."/>
            <person name="Zhang Y."/>
            <person name="Treuner-Lange A."/>
            <person name="Sensen C.W."/>
            <person name="Sogaard-Andersen L."/>
        </authorList>
    </citation>
    <scope>NUCLEOTIDE SEQUENCE [LARGE SCALE GENOMIC DNA]</scope>
    <source>
        <strain evidence="3">ATCC 25202 / DSM 2259 / NBRC 100086 / M2</strain>
    </source>
</reference>
<dbReference type="Pfam" id="PF00583">
    <property type="entry name" value="Acetyltransf_1"/>
    <property type="match status" value="1"/>
</dbReference>
<reference evidence="2 3" key="1">
    <citation type="journal article" date="2012" name="J. Bacteriol.">
        <title>Complete Genome Sequence of the Fruiting Myxobacterium Corallococcus coralloides DSM 2259.</title>
        <authorList>
            <person name="Huntley S."/>
            <person name="Zhang Y."/>
            <person name="Treuner-Lange A."/>
            <person name="Kneip S."/>
            <person name="Sensen C.W."/>
            <person name="Sogaard-Andersen L."/>
        </authorList>
    </citation>
    <scope>NUCLEOTIDE SEQUENCE [LARGE SCALE GENOMIC DNA]</scope>
    <source>
        <strain evidence="3">ATCC 25202 / DSM 2259 / NBRC 100086 / M2</strain>
    </source>
</reference>
<organism evidence="2 3">
    <name type="scientific">Corallococcus coralloides (strain ATCC 25202 / DSM 2259 / NBRC 100086 / M2)</name>
    <name type="common">Myxococcus coralloides</name>
    <dbReference type="NCBI Taxonomy" id="1144275"/>
    <lineage>
        <taxon>Bacteria</taxon>
        <taxon>Pseudomonadati</taxon>
        <taxon>Myxococcota</taxon>
        <taxon>Myxococcia</taxon>
        <taxon>Myxococcales</taxon>
        <taxon>Cystobacterineae</taxon>
        <taxon>Myxococcaceae</taxon>
        <taxon>Corallococcus</taxon>
    </lineage>
</organism>
<dbReference type="Proteomes" id="UP000007587">
    <property type="component" value="Chromosome"/>
</dbReference>
<keyword evidence="3" id="KW-1185">Reference proteome</keyword>
<dbReference type="CDD" id="cd04301">
    <property type="entry name" value="NAT_SF"/>
    <property type="match status" value="1"/>
</dbReference>
<dbReference type="PANTHER" id="PTHR43072:SF60">
    <property type="entry name" value="L-2,4-DIAMINOBUTYRIC ACID ACETYLTRANSFERASE"/>
    <property type="match status" value="1"/>
</dbReference>
<proteinExistence type="predicted"/>
<dbReference type="AlphaFoldDB" id="H8N0V3"/>
<dbReference type="RefSeq" id="WP_014398398.1">
    <property type="nucleotide sequence ID" value="NC_017030.1"/>
</dbReference>
<evidence type="ECO:0000313" key="3">
    <source>
        <dbReference type="Proteomes" id="UP000007587"/>
    </source>
</evidence>
<dbReference type="EMBL" id="CP003389">
    <property type="protein sequence ID" value="AFE06468.1"/>
    <property type="molecule type" value="Genomic_DNA"/>
</dbReference>
<dbReference type="InParanoid" id="H8N0V3"/>
<dbReference type="Gene3D" id="3.40.630.30">
    <property type="match status" value="1"/>
</dbReference>
<dbReference type="InterPro" id="IPR000182">
    <property type="entry name" value="GNAT_dom"/>
</dbReference>
<dbReference type="KEGG" id="ccx:COCOR_05608"/>
<dbReference type="PANTHER" id="PTHR43072">
    <property type="entry name" value="N-ACETYLTRANSFERASE"/>
    <property type="match status" value="1"/>
</dbReference>
<dbReference type="SUPFAM" id="SSF55729">
    <property type="entry name" value="Acyl-CoA N-acyltransferases (Nat)"/>
    <property type="match status" value="1"/>
</dbReference>
<accession>H8N0V3</accession>
<evidence type="ECO:0000259" key="1">
    <source>
        <dbReference type="PROSITE" id="PS51186"/>
    </source>
</evidence>
<protein>
    <submittedName>
        <fullName evidence="2">Acetyltransferase</fullName>
    </submittedName>
</protein>
<dbReference type="InterPro" id="IPR016181">
    <property type="entry name" value="Acyl_CoA_acyltransferase"/>
</dbReference>
<dbReference type="eggNOG" id="COG0456">
    <property type="taxonomic scope" value="Bacteria"/>
</dbReference>
<sequence>MIQAAFQTADFTAESVEDNDTHVLQPLLDRCEDYHQIAYGRPALPDQARNIPRERPPTLAPGQGHLFALRDAQGGLAGMLEALRDFPAPEEWYIGLLLLAPEARGHGRGEAVLNAYEGYVRANGGRLLRVAVVEHNEVARRFWTRVGFQPEQWVGPIEQGLRWNRVLKMTKTLSPA</sequence>
<evidence type="ECO:0000313" key="2">
    <source>
        <dbReference type="EMBL" id="AFE06468.1"/>
    </source>
</evidence>
<feature type="domain" description="N-acetyltransferase" evidence="1">
    <location>
        <begin position="11"/>
        <end position="174"/>
    </location>
</feature>
<gene>
    <name evidence="2" type="ordered locus">COCOR_05608</name>
</gene>
<dbReference type="PROSITE" id="PS51186">
    <property type="entry name" value="GNAT"/>
    <property type="match status" value="1"/>
</dbReference>
<dbReference type="HOGENOM" id="CLU_099453_0_0_7"/>
<dbReference type="GO" id="GO:0016747">
    <property type="term" value="F:acyltransferase activity, transferring groups other than amino-acyl groups"/>
    <property type="evidence" value="ECO:0007669"/>
    <property type="project" value="InterPro"/>
</dbReference>
<name>H8N0V3_CORCM</name>